<protein>
    <submittedName>
        <fullName evidence="1">U3 snoRNP protein</fullName>
    </submittedName>
</protein>
<name>A0ACC3SP79_9PEZI</name>
<keyword evidence="2" id="KW-1185">Reference proteome</keyword>
<comment type="caution">
    <text evidence="1">The sequence shown here is derived from an EMBL/GenBank/DDBJ whole genome shotgun (WGS) entry which is preliminary data.</text>
</comment>
<dbReference type="EMBL" id="JAMKPW020000001">
    <property type="protein sequence ID" value="KAK8221967.1"/>
    <property type="molecule type" value="Genomic_DNA"/>
</dbReference>
<reference evidence="1" key="1">
    <citation type="submission" date="2024-02" db="EMBL/GenBank/DDBJ databases">
        <title>Metagenome Assembled Genome of Zalaria obscura JY119.</title>
        <authorList>
            <person name="Vighnesh L."/>
            <person name="Jagadeeshwari U."/>
            <person name="Venkata Ramana C."/>
            <person name="Sasikala C."/>
        </authorList>
    </citation>
    <scope>NUCLEOTIDE SEQUENCE</scope>
    <source>
        <strain evidence="1">JY119</strain>
    </source>
</reference>
<evidence type="ECO:0000313" key="1">
    <source>
        <dbReference type="EMBL" id="KAK8221967.1"/>
    </source>
</evidence>
<sequence>MAPPQSKKRKVSHSPSDSEGDDVSFASLGSDELDMVEEDAFDSDGSNGIDGEEEAPDSDAGEDDESDEGEDDSAGKEDDGSKGAGTKSKGRQMEKTEKIGAKPKQERGATAVGGGAYTSGTFKSNMFKLQVDEMLSHVRAKHGKREAAAEAALHKVKEAIEKIPAMGPLPIAEAERKMIKSSRVAVPFPEPRPAHDAKYKLEYAKPANINVVGSYPLKLTTRTSDVLGIDMVVTMPASIFQDKDYLNHRYFYKRSYYLASIASGLQSACSKDFSVRFESLHGNPLQPIIVVEPKSAVNGSLDKWRVNVIPAIPQDTFSDDKVLPSKNCVRPAKTSDADGSPSELPATPFYNSTVQADGQVTAYLKFLHSASTKCEAFKDACLLGRIWLRQRGLSSQLARGGFGNFEFAASMALLLQAGGPSGSALLSPGYSSYQLFKATLQFLATKDLVKQPLSVEAGDVKLISEDGSPVLFDGQRSHNILYKMTAWSYKRLRRESRTTLQMLSDSSSDSFEGTFILRSDNPLQRSDFVTTMPADVIKPDTDADYKNLSQYSKMYAVLSRGLGDRVTEIALQAPLSGTWDIASARPVQGRKIDLVVALTVDPANVSRAVDHGPSAEQKKEAADFRRFWGPKAELRRFRDGSILESLVWSAKEGPSILQQIISYLLERHFGADVSASAVFFGDGFTHLMKHSGTAPFQPVMEAFKTLETDIRGMEEMPLSIRQVMPADAQLRYSTIQVPLEGAAKLMKSPADVVVLFEGSGRWPDDLVAIQRTKIAFLLKIGELFEGSIEGVTARVGLENEGVDILNQAYLDVTYSTTGAAFRLRIHHDREETLLNRILKDKSADPKSRESAATGLAAYKRNYLKAPLHTQAVQKLCTRYPALSPTIRLTKKWFASHLLADHFADEIIELFAIHVFVQPWPWQTPSSAQTGFLRTLSFLARWDWRAEPLIVDLGGDMKAESVQAINTRFEAWRNLDPALNRIALFAASSVDTDGTTFTDGAPALVVAGRMSALARAAAQEVENKGIQLEPASLFVSPLGDYDFVLHMNPEFVEGLAKKNKSSQFKNLATQGTAQAELVGFHPVESFLQELRHLYGHAVVLFYGGKGSKVIAGLWSPQTAKRSWKVNLAYSVLPLKGEGEGSVDAVINKEGILAEMARLGDDLVTKVEMNK</sequence>
<gene>
    <name evidence="1" type="primary">UTP22</name>
    <name evidence="1" type="ORF">M8818_000134</name>
</gene>
<dbReference type="Proteomes" id="UP001320706">
    <property type="component" value="Unassembled WGS sequence"/>
</dbReference>
<accession>A0ACC3SP79</accession>
<proteinExistence type="predicted"/>
<organism evidence="1 2">
    <name type="scientific">Zalaria obscura</name>
    <dbReference type="NCBI Taxonomy" id="2024903"/>
    <lineage>
        <taxon>Eukaryota</taxon>
        <taxon>Fungi</taxon>
        <taxon>Dikarya</taxon>
        <taxon>Ascomycota</taxon>
        <taxon>Pezizomycotina</taxon>
        <taxon>Dothideomycetes</taxon>
        <taxon>Dothideomycetidae</taxon>
        <taxon>Dothideales</taxon>
        <taxon>Zalariaceae</taxon>
        <taxon>Zalaria</taxon>
    </lineage>
</organism>
<evidence type="ECO:0000313" key="2">
    <source>
        <dbReference type="Proteomes" id="UP001320706"/>
    </source>
</evidence>